<proteinExistence type="predicted"/>
<comment type="caution">
    <text evidence="1">The sequence shown here is derived from an EMBL/GenBank/DDBJ whole genome shotgun (WGS) entry which is preliminary data.</text>
</comment>
<evidence type="ECO:0000313" key="2">
    <source>
        <dbReference type="Proteomes" id="UP001241472"/>
    </source>
</evidence>
<evidence type="ECO:0000313" key="1">
    <source>
        <dbReference type="EMBL" id="MDP9838234.1"/>
    </source>
</evidence>
<organism evidence="1 2">
    <name type="scientific">Neorhizobium huautlense</name>
    <dbReference type="NCBI Taxonomy" id="67774"/>
    <lineage>
        <taxon>Bacteria</taxon>
        <taxon>Pseudomonadati</taxon>
        <taxon>Pseudomonadota</taxon>
        <taxon>Alphaproteobacteria</taxon>
        <taxon>Hyphomicrobiales</taxon>
        <taxon>Rhizobiaceae</taxon>
        <taxon>Rhizobium/Agrobacterium group</taxon>
        <taxon>Neorhizobium</taxon>
    </lineage>
</organism>
<reference evidence="1 2" key="1">
    <citation type="submission" date="2023-07" db="EMBL/GenBank/DDBJ databases">
        <title>Sorghum-associated microbial communities from plants grown in Nebraska, USA.</title>
        <authorList>
            <person name="Schachtman D."/>
        </authorList>
    </citation>
    <scope>NUCLEOTIDE SEQUENCE [LARGE SCALE GENOMIC DNA]</scope>
    <source>
        <strain evidence="1 2">DS1307</strain>
    </source>
</reference>
<gene>
    <name evidence="1" type="ORF">J2T09_003001</name>
</gene>
<keyword evidence="2" id="KW-1185">Reference proteome</keyword>
<accession>A0ABT9PWH6</accession>
<sequence length="178" mass="20286">MVVVAIPAVYFWIAVGTDRHDLSHLNAFAALIPGKGSDPGTDIKVTIVFSCHVFTERAKHGHDHHMLDHHGTRRVFDADRYEMSKQLCVRIRESIENNSLTHMSRSFGGAENLIFVEMADGRTWSVVYCLEPQGFNDVRMEVLSAHPKVIVASRISRKPLSYFARKCLFEKRRIPHND</sequence>
<name>A0ABT9PWH6_9HYPH</name>
<dbReference type="RefSeq" id="WP_306835926.1">
    <property type="nucleotide sequence ID" value="NZ_JAUSRF010000009.1"/>
</dbReference>
<dbReference type="Proteomes" id="UP001241472">
    <property type="component" value="Unassembled WGS sequence"/>
</dbReference>
<dbReference type="EMBL" id="JAUSRF010000009">
    <property type="protein sequence ID" value="MDP9838234.1"/>
    <property type="molecule type" value="Genomic_DNA"/>
</dbReference>
<protein>
    <submittedName>
        <fullName evidence="1">Uncharacterized protein</fullName>
    </submittedName>
</protein>